<dbReference type="AlphaFoldDB" id="A0AA89BF46"/>
<dbReference type="InterPro" id="IPR044839">
    <property type="entry name" value="NDR1-like"/>
</dbReference>
<comment type="caution">
    <text evidence="7">The sequence shown here is derived from an EMBL/GenBank/DDBJ whole genome shotgun (WGS) entry which is preliminary data.</text>
</comment>
<dbReference type="InterPro" id="IPR004864">
    <property type="entry name" value="LEA_2"/>
</dbReference>
<evidence type="ECO:0000256" key="2">
    <source>
        <dbReference type="ARBA" id="ARBA00022692"/>
    </source>
</evidence>
<dbReference type="Proteomes" id="UP001188597">
    <property type="component" value="Unassembled WGS sequence"/>
</dbReference>
<keyword evidence="4 5" id="KW-0472">Membrane</keyword>
<accession>A0AA89BF46</accession>
<feature type="domain" description="Late embryogenesis abundant protein LEA-2 subgroup" evidence="6">
    <location>
        <begin position="74"/>
        <end position="175"/>
    </location>
</feature>
<evidence type="ECO:0000256" key="1">
    <source>
        <dbReference type="ARBA" id="ARBA00004167"/>
    </source>
</evidence>
<proteinExistence type="predicted"/>
<evidence type="ECO:0000256" key="5">
    <source>
        <dbReference type="SAM" id="Phobius"/>
    </source>
</evidence>
<dbReference type="GO" id="GO:0005886">
    <property type="term" value="C:plasma membrane"/>
    <property type="evidence" value="ECO:0007669"/>
    <property type="project" value="TreeGrafter"/>
</dbReference>
<organism evidence="7 8">
    <name type="scientific">Escallonia herrerae</name>
    <dbReference type="NCBI Taxonomy" id="1293975"/>
    <lineage>
        <taxon>Eukaryota</taxon>
        <taxon>Viridiplantae</taxon>
        <taxon>Streptophyta</taxon>
        <taxon>Embryophyta</taxon>
        <taxon>Tracheophyta</taxon>
        <taxon>Spermatophyta</taxon>
        <taxon>Magnoliopsida</taxon>
        <taxon>eudicotyledons</taxon>
        <taxon>Gunneridae</taxon>
        <taxon>Pentapetalae</taxon>
        <taxon>asterids</taxon>
        <taxon>campanulids</taxon>
        <taxon>Escalloniales</taxon>
        <taxon>Escalloniaceae</taxon>
        <taxon>Escallonia</taxon>
    </lineage>
</organism>
<protein>
    <recommendedName>
        <fullName evidence="6">Late embryogenesis abundant protein LEA-2 subgroup domain-containing protein</fullName>
    </recommendedName>
</protein>
<evidence type="ECO:0000313" key="8">
    <source>
        <dbReference type="Proteomes" id="UP001188597"/>
    </source>
</evidence>
<dbReference type="PANTHER" id="PTHR31415">
    <property type="entry name" value="OS05G0367900 PROTEIN"/>
    <property type="match status" value="1"/>
</dbReference>
<evidence type="ECO:0000259" key="6">
    <source>
        <dbReference type="Pfam" id="PF03168"/>
    </source>
</evidence>
<keyword evidence="8" id="KW-1185">Reference proteome</keyword>
<reference evidence="7" key="1">
    <citation type="submission" date="2022-12" db="EMBL/GenBank/DDBJ databases">
        <title>Draft genome assemblies for two species of Escallonia (Escalloniales).</title>
        <authorList>
            <person name="Chanderbali A."/>
            <person name="Dervinis C."/>
            <person name="Anghel I."/>
            <person name="Soltis D."/>
            <person name="Soltis P."/>
            <person name="Zapata F."/>
        </authorList>
    </citation>
    <scope>NUCLEOTIDE SEQUENCE</scope>
    <source>
        <strain evidence="7">UCBG64.0493</strain>
        <tissue evidence="7">Leaf</tissue>
    </source>
</reference>
<dbReference type="PANTHER" id="PTHR31415:SF51">
    <property type="entry name" value="LATE EMBRYOGENESIS ABUNDANT (LEA) HYDROXYPROLINE-RICH GLYCOPROTEIN FAMILY"/>
    <property type="match status" value="1"/>
</dbReference>
<feature type="transmembrane region" description="Helical" evidence="5">
    <location>
        <begin position="21"/>
        <end position="42"/>
    </location>
</feature>
<comment type="subcellular location">
    <subcellularLocation>
        <location evidence="1">Membrane</location>
        <topology evidence="1">Single-pass membrane protein</topology>
    </subcellularLocation>
</comment>
<dbReference type="Pfam" id="PF03168">
    <property type="entry name" value="LEA_2"/>
    <property type="match status" value="1"/>
</dbReference>
<keyword evidence="3 5" id="KW-1133">Transmembrane helix</keyword>
<keyword evidence="2 5" id="KW-0812">Transmembrane</keyword>
<evidence type="ECO:0000313" key="7">
    <source>
        <dbReference type="EMBL" id="KAK3029656.1"/>
    </source>
</evidence>
<evidence type="ECO:0000256" key="3">
    <source>
        <dbReference type="ARBA" id="ARBA00022989"/>
    </source>
</evidence>
<evidence type="ECO:0000256" key="4">
    <source>
        <dbReference type="ARBA" id="ARBA00023136"/>
    </source>
</evidence>
<dbReference type="GO" id="GO:0009506">
    <property type="term" value="C:plasmodesma"/>
    <property type="evidence" value="ECO:0007669"/>
    <property type="project" value="TreeGrafter"/>
</dbReference>
<dbReference type="EMBL" id="JAVXUP010000371">
    <property type="protein sequence ID" value="KAK3029656.1"/>
    <property type="molecule type" value="Genomic_DNA"/>
</dbReference>
<dbReference type="GO" id="GO:0098542">
    <property type="term" value="P:defense response to other organism"/>
    <property type="evidence" value="ECO:0007669"/>
    <property type="project" value="InterPro"/>
</dbReference>
<gene>
    <name evidence="7" type="ORF">RJ639_039389</name>
</gene>
<name>A0AA89BF46_9ASTE</name>
<sequence>MSVKECSHHKHKWRKRARRCCAGLLIFNFILLVLILIVWAILQPKKPKFVIQDATIFAFNVSAPNILTSNIQVTITSRNPNDKIGVYYDRLDVFATYRSQQITYNTAIPPTYQGHKDVNVWSPFIYGTNVPVAPYNGVALSQDQAGGAIWLIIKLDGRVRWKVGSFTSSRYRLHVVCPAYIPFGNRNTGIVVGSGIKYQLAQSCRKSRRAGIHHHNTFSRVTNLKVEKPNKL</sequence>